<dbReference type="InterPro" id="IPR007321">
    <property type="entry name" value="Transposase_28"/>
</dbReference>
<accession>A0AAD8TCT4</accession>
<protein>
    <recommendedName>
        <fullName evidence="3">Transposase (putative) gypsy type domain-containing protein</fullName>
    </recommendedName>
</protein>
<sequence>MATPLSSAPPPFVPVQLDPTKDSGKDAEGTSAIPEKTSGAEQKKAEEIAAKKSKARQRDSESKGKWWPCTTTELELKNLETEGFLQPGSWRTVPNSLAPAPQDNEMVLTKALVERGFSFPPSDFFSEILKVYGLQPHNISPNSMLAISNHVTLCEGHLRVPPELSLFQYFFSIKKEKIRQSSKLDVSDPAGKRKLPPFKNCPASETPAWTQCPHLSESPQLTRAVRWICKLTEEGLTGKDLTLSWFTKRIQPLQHRDRLMFHYTGHDDPMRATKDNLSADAIDKRIRLLIKIPRELHVHVCNKDININGSGTAEGELGTLVRVPSTGNTDPEAALEAETHDAPRPSKRKRAAPSSPAAKRAREVLSTAATRKAEAEKKHLKLIDTSNRGQPDIQQFFNPSGSSGSQPPKAPRALKKKVKLSPASIPVTPEVEVPPKASSATKPDPKDVINIDDLPEDPAGHGDSGKGASSSVPPPDQPSATFAEPTAEECEQKVQLIHASSTLQANPQHAPSLRKISLAQRHAEVSAMMDKVWGTANTEMQELTDLENDLKVFFAKHKDVRQTTRKLHEDLRVHVLEQITEIEGLRQNAENSQKAIQHLETRLREETTKHSAFDDLSAKVKVLEAENESLKTFIKESSDKENEARKELSEKHARDVAELSDKLKKSQQRVTSLVAKNKVQEAEAEAIDKLIFPSLGFEWNKESALKRTEAYDEARSSIDALFTACRGIAKTLSLKRAKTTVIDTMTKLMQQVLEFIKDWQESSARGVASLVLATCKAHFPSLNFADVARDTPEGANMRAILSETKGYDQLFVRRVNHSFWYHKYDLPKGFFDAEEEEGEPEYYAEGSGSSVELSGEGSDEDSEAGSGDSDGDGSAYEESEEEDSE</sequence>
<dbReference type="PANTHER" id="PTHR33026:SF7">
    <property type="entry name" value="OS03G0100275 PROTEIN"/>
    <property type="match status" value="1"/>
</dbReference>
<feature type="region of interest" description="Disordered" evidence="2">
    <location>
        <begin position="835"/>
        <end position="885"/>
    </location>
</feature>
<dbReference type="Pfam" id="PF04195">
    <property type="entry name" value="Transposase_28"/>
    <property type="match status" value="1"/>
</dbReference>
<dbReference type="EMBL" id="JAUUTY010000002">
    <property type="protein sequence ID" value="KAK1679507.1"/>
    <property type="molecule type" value="Genomic_DNA"/>
</dbReference>
<feature type="compositionally biased region" description="Polar residues" evidence="2">
    <location>
        <begin position="384"/>
        <end position="406"/>
    </location>
</feature>
<feature type="compositionally biased region" description="Acidic residues" evidence="2">
    <location>
        <begin position="857"/>
        <end position="885"/>
    </location>
</feature>
<feature type="region of interest" description="Disordered" evidence="2">
    <location>
        <begin position="634"/>
        <end position="653"/>
    </location>
</feature>
<organism evidence="4 5">
    <name type="scientific">Lolium multiflorum</name>
    <name type="common">Italian ryegrass</name>
    <name type="synonym">Lolium perenne subsp. multiflorum</name>
    <dbReference type="NCBI Taxonomy" id="4521"/>
    <lineage>
        <taxon>Eukaryota</taxon>
        <taxon>Viridiplantae</taxon>
        <taxon>Streptophyta</taxon>
        <taxon>Embryophyta</taxon>
        <taxon>Tracheophyta</taxon>
        <taxon>Spermatophyta</taxon>
        <taxon>Magnoliopsida</taxon>
        <taxon>Liliopsida</taxon>
        <taxon>Poales</taxon>
        <taxon>Poaceae</taxon>
        <taxon>BOP clade</taxon>
        <taxon>Pooideae</taxon>
        <taxon>Poodae</taxon>
        <taxon>Poeae</taxon>
        <taxon>Poeae Chloroplast Group 2 (Poeae type)</taxon>
        <taxon>Loliodinae</taxon>
        <taxon>Loliinae</taxon>
        <taxon>Lolium</taxon>
    </lineage>
</organism>
<gene>
    <name evidence="4" type="ORF">QYE76_040355</name>
</gene>
<proteinExistence type="predicted"/>
<name>A0AAD8TCT4_LOLMU</name>
<evidence type="ECO:0000256" key="1">
    <source>
        <dbReference type="SAM" id="Coils"/>
    </source>
</evidence>
<feature type="compositionally biased region" description="Basic and acidic residues" evidence="2">
    <location>
        <begin position="19"/>
        <end position="28"/>
    </location>
</feature>
<feature type="region of interest" description="Disordered" evidence="2">
    <location>
        <begin position="321"/>
        <end position="488"/>
    </location>
</feature>
<reference evidence="4" key="1">
    <citation type="submission" date="2023-07" db="EMBL/GenBank/DDBJ databases">
        <title>A chromosome-level genome assembly of Lolium multiflorum.</title>
        <authorList>
            <person name="Chen Y."/>
            <person name="Copetti D."/>
            <person name="Kolliker R."/>
            <person name="Studer B."/>
        </authorList>
    </citation>
    <scope>NUCLEOTIDE SEQUENCE</scope>
    <source>
        <strain evidence="4">02402/16</strain>
        <tissue evidence="4">Leaf</tissue>
    </source>
</reference>
<feature type="compositionally biased region" description="Low complexity" evidence="2">
    <location>
        <begin position="843"/>
        <end position="856"/>
    </location>
</feature>
<keyword evidence="5" id="KW-1185">Reference proteome</keyword>
<keyword evidence="1" id="KW-0175">Coiled coil</keyword>
<feature type="domain" description="Transposase (putative) gypsy type" evidence="3">
    <location>
        <begin position="108"/>
        <end position="174"/>
    </location>
</feature>
<evidence type="ECO:0000313" key="4">
    <source>
        <dbReference type="EMBL" id="KAK1679507.1"/>
    </source>
</evidence>
<feature type="coiled-coil region" evidence="1">
    <location>
        <begin position="582"/>
        <end position="609"/>
    </location>
</feature>
<evidence type="ECO:0000313" key="5">
    <source>
        <dbReference type="Proteomes" id="UP001231189"/>
    </source>
</evidence>
<comment type="caution">
    <text evidence="4">The sequence shown here is derived from an EMBL/GenBank/DDBJ whole genome shotgun (WGS) entry which is preliminary data.</text>
</comment>
<feature type="region of interest" description="Disordered" evidence="2">
    <location>
        <begin position="1"/>
        <end position="65"/>
    </location>
</feature>
<dbReference type="Proteomes" id="UP001231189">
    <property type="component" value="Unassembled WGS sequence"/>
</dbReference>
<dbReference type="PANTHER" id="PTHR33026">
    <property type="entry name" value="OS06G0360600 PROTEIN"/>
    <property type="match status" value="1"/>
</dbReference>
<evidence type="ECO:0000259" key="3">
    <source>
        <dbReference type="Pfam" id="PF04195"/>
    </source>
</evidence>
<feature type="compositionally biased region" description="Basic and acidic residues" evidence="2">
    <location>
        <begin position="41"/>
        <end position="64"/>
    </location>
</feature>
<dbReference type="AlphaFoldDB" id="A0AAD8TCT4"/>
<evidence type="ECO:0000256" key="2">
    <source>
        <dbReference type="SAM" id="MobiDB-lite"/>
    </source>
</evidence>